<dbReference type="Proteomes" id="UP000027936">
    <property type="component" value="Unassembled WGS sequence"/>
</dbReference>
<dbReference type="InterPro" id="IPR019076">
    <property type="entry name" value="Spore_lipoprot_YhcN/YlaJ-like"/>
</dbReference>
<feature type="compositionally biased region" description="Basic and acidic residues" evidence="1">
    <location>
        <begin position="177"/>
        <end position="195"/>
    </location>
</feature>
<dbReference type="GO" id="GO:0030435">
    <property type="term" value="P:sporulation resulting in formation of a cellular spore"/>
    <property type="evidence" value="ECO:0007669"/>
    <property type="project" value="InterPro"/>
</dbReference>
<proteinExistence type="predicted"/>
<feature type="region of interest" description="Disordered" evidence="1">
    <location>
        <begin position="161"/>
        <end position="195"/>
    </location>
</feature>
<feature type="signal peptide" evidence="2">
    <location>
        <begin position="1"/>
        <end position="19"/>
    </location>
</feature>
<dbReference type="AlphaFoldDB" id="A0A072NEM5"/>
<comment type="caution">
    <text evidence="3">The sequence shown here is derived from an EMBL/GenBank/DDBJ whole genome shotgun (WGS) entry which is preliminary data.</text>
</comment>
<sequence>MRKLLLTTISFLFVAAGCAGNNDEKTALNNGQNNFITVNQPNNNVNGQLTGEQIAEHLVDLATRNPDVKDATAVVAGNYAVVGIDVDKGLERSRVGSVKYSVAETLKDDPYGAKAVVVADADTVERLREMRKDIQNGKPVSGVMNELAAIVGRLMPQIPYDINTDKGPNEGNNKQLKKGEKKQLDQIQKEQSKAK</sequence>
<feature type="chain" id="PRO_5038595382" evidence="2">
    <location>
        <begin position="20"/>
        <end position="195"/>
    </location>
</feature>
<dbReference type="InterPro" id="IPR014247">
    <property type="entry name" value="Spore_lipoprot_YhcN/YlaJ"/>
</dbReference>
<dbReference type="OrthoDB" id="2381329at2"/>
<dbReference type="EMBL" id="JJRY01000038">
    <property type="protein sequence ID" value="KEF36011.1"/>
    <property type="molecule type" value="Genomic_DNA"/>
</dbReference>
<name>A0A072NEM5_SCHAZ</name>
<evidence type="ECO:0000256" key="2">
    <source>
        <dbReference type="SAM" id="SignalP"/>
    </source>
</evidence>
<evidence type="ECO:0000256" key="1">
    <source>
        <dbReference type="SAM" id="MobiDB-lite"/>
    </source>
</evidence>
<reference evidence="3 4" key="1">
    <citation type="submission" date="2014-04" db="EMBL/GenBank/DDBJ databases">
        <title>Draft genome sequence of Bacillus azotoformans MEV2011, a (co-) denitrifying strain unable to grow in the presence of oxygen.</title>
        <authorList>
            <person name="Nielsen M."/>
            <person name="Schreiber L."/>
            <person name="Finster K."/>
            <person name="Schramm A."/>
        </authorList>
    </citation>
    <scope>NUCLEOTIDE SEQUENCE [LARGE SCALE GENOMIC DNA]</scope>
    <source>
        <strain evidence="3 4">MEV2011</strain>
    </source>
</reference>
<protein>
    <submittedName>
        <fullName evidence="3">Sporulation lipoprotein, YhcN/YlaJ family</fullName>
    </submittedName>
</protein>
<keyword evidence="3" id="KW-0449">Lipoprotein</keyword>
<keyword evidence="2" id="KW-0732">Signal</keyword>
<dbReference type="Pfam" id="PF09580">
    <property type="entry name" value="Spore_YhcN_YlaJ"/>
    <property type="match status" value="1"/>
</dbReference>
<dbReference type="PROSITE" id="PS51257">
    <property type="entry name" value="PROKAR_LIPOPROTEIN"/>
    <property type="match status" value="1"/>
</dbReference>
<gene>
    <name evidence="3" type="ORF">M670_04810</name>
</gene>
<evidence type="ECO:0000313" key="3">
    <source>
        <dbReference type="EMBL" id="KEF36011.1"/>
    </source>
</evidence>
<organism evidence="3 4">
    <name type="scientific">Schinkia azotoformans MEV2011</name>
    <dbReference type="NCBI Taxonomy" id="1348973"/>
    <lineage>
        <taxon>Bacteria</taxon>
        <taxon>Bacillati</taxon>
        <taxon>Bacillota</taxon>
        <taxon>Bacilli</taxon>
        <taxon>Bacillales</taxon>
        <taxon>Bacillaceae</taxon>
        <taxon>Calidifontibacillus/Schinkia group</taxon>
        <taxon>Schinkia</taxon>
    </lineage>
</organism>
<accession>A0A072NEM5</accession>
<dbReference type="RefSeq" id="WP_035198963.1">
    <property type="nucleotide sequence ID" value="NZ_JJRY01000038.1"/>
</dbReference>
<dbReference type="NCBIfam" id="TIGR02898">
    <property type="entry name" value="spore_YhcN_YlaJ"/>
    <property type="match status" value="1"/>
</dbReference>
<dbReference type="PATRIC" id="fig|1348973.3.peg.4681"/>
<evidence type="ECO:0000313" key="4">
    <source>
        <dbReference type="Proteomes" id="UP000027936"/>
    </source>
</evidence>